<dbReference type="GO" id="GO:0016758">
    <property type="term" value="F:hexosyltransferase activity"/>
    <property type="evidence" value="ECO:0007669"/>
    <property type="project" value="UniProtKB-ARBA"/>
</dbReference>
<keyword evidence="2" id="KW-0328">Glycosyltransferase</keyword>
<gene>
    <name evidence="2" type="primary">epsJ_3</name>
    <name evidence="2" type="ORF">STSP2_02819</name>
</gene>
<dbReference type="STRING" id="1936003.STSP2_02819"/>
<dbReference type="SUPFAM" id="SSF53448">
    <property type="entry name" value="Nucleotide-diphospho-sugar transferases"/>
    <property type="match status" value="1"/>
</dbReference>
<dbReference type="InterPro" id="IPR001173">
    <property type="entry name" value="Glyco_trans_2-like"/>
</dbReference>
<sequence length="336" mass="37910">MTKPSSKPVSVILPAYNAAEHIQTAVSSVLAQTAPPQEIIVIDDGSTDNTAEIVKSFGEKVRYIHQPNAGVSAARNTGIKAASAEWIAFLDADDEWLPEKLEKQFALLDADQSLAFCSANYIRISHDRTRSAPDVDPEKCRTLTSSDNRFDSYYTAFANGITGHTDTMLIRKTILEQVGMFNESISRFEDLDLWFRIAAVTENFGFISEPLAIYTVENPESLSRSTCPIETYADFIRRNLAFAKQHDKLDQFTPCAAKLLRQWIRSMLFDARKNDIRLLLDEFHNLLPNAYIRNMKIMTACPNTTANLCRLASRIIRTFNLRSRVVAKPTPKQSRH</sequence>
<dbReference type="InterPro" id="IPR029044">
    <property type="entry name" value="Nucleotide-diphossugar_trans"/>
</dbReference>
<dbReference type="Proteomes" id="UP000189674">
    <property type="component" value="Chromosome"/>
</dbReference>
<dbReference type="Pfam" id="PF00535">
    <property type="entry name" value="Glycos_transf_2"/>
    <property type="match status" value="1"/>
</dbReference>
<name>A0A1U9NP56_9BACT</name>
<accession>A0A1U9NP56</accession>
<organism evidence="2 3">
    <name type="scientific">Anaerohalosphaera lusitana</name>
    <dbReference type="NCBI Taxonomy" id="1936003"/>
    <lineage>
        <taxon>Bacteria</taxon>
        <taxon>Pseudomonadati</taxon>
        <taxon>Planctomycetota</taxon>
        <taxon>Phycisphaerae</taxon>
        <taxon>Sedimentisphaerales</taxon>
        <taxon>Anaerohalosphaeraceae</taxon>
        <taxon>Anaerohalosphaera</taxon>
    </lineage>
</organism>
<protein>
    <submittedName>
        <fullName evidence="2">Putative glycosyltransferase EpsJ</fullName>
        <ecNumber evidence="2">2.4.-.-</ecNumber>
    </submittedName>
</protein>
<feature type="domain" description="Glycosyltransferase 2-like" evidence="1">
    <location>
        <begin position="10"/>
        <end position="177"/>
    </location>
</feature>
<dbReference type="PANTHER" id="PTHR22916">
    <property type="entry name" value="GLYCOSYLTRANSFERASE"/>
    <property type="match status" value="1"/>
</dbReference>
<dbReference type="EMBL" id="CP019791">
    <property type="protein sequence ID" value="AQT69625.1"/>
    <property type="molecule type" value="Genomic_DNA"/>
</dbReference>
<evidence type="ECO:0000313" key="3">
    <source>
        <dbReference type="Proteomes" id="UP000189674"/>
    </source>
</evidence>
<evidence type="ECO:0000313" key="2">
    <source>
        <dbReference type="EMBL" id="AQT69625.1"/>
    </source>
</evidence>
<dbReference type="RefSeq" id="WP_146663293.1">
    <property type="nucleotide sequence ID" value="NZ_CP019791.1"/>
</dbReference>
<proteinExistence type="predicted"/>
<dbReference type="CDD" id="cd00761">
    <property type="entry name" value="Glyco_tranf_GTA_type"/>
    <property type="match status" value="1"/>
</dbReference>
<dbReference type="EC" id="2.4.-.-" evidence="2"/>
<dbReference type="Gene3D" id="3.90.550.10">
    <property type="entry name" value="Spore Coat Polysaccharide Biosynthesis Protein SpsA, Chain A"/>
    <property type="match status" value="1"/>
</dbReference>
<dbReference type="PANTHER" id="PTHR22916:SF3">
    <property type="entry name" value="UDP-GLCNAC:BETAGAL BETA-1,3-N-ACETYLGLUCOSAMINYLTRANSFERASE-LIKE PROTEIN 1"/>
    <property type="match status" value="1"/>
</dbReference>
<dbReference type="KEGG" id="alus:STSP2_02819"/>
<reference evidence="3" key="1">
    <citation type="submission" date="2017-02" db="EMBL/GenBank/DDBJ databases">
        <title>Comparative genomics and description of representatives of a novel lineage of planctomycetes thriving in anoxic sediments.</title>
        <authorList>
            <person name="Spring S."/>
            <person name="Bunk B."/>
            <person name="Sproer C."/>
        </authorList>
    </citation>
    <scope>NUCLEOTIDE SEQUENCE [LARGE SCALE GENOMIC DNA]</scope>
    <source>
        <strain evidence="3">ST-NAGAB-D1</strain>
    </source>
</reference>
<dbReference type="AlphaFoldDB" id="A0A1U9NP56"/>
<keyword evidence="3" id="KW-1185">Reference proteome</keyword>
<evidence type="ECO:0000259" key="1">
    <source>
        <dbReference type="Pfam" id="PF00535"/>
    </source>
</evidence>
<dbReference type="OrthoDB" id="9772170at2"/>
<keyword evidence="2" id="KW-0808">Transferase</keyword>